<evidence type="ECO:0000256" key="2">
    <source>
        <dbReference type="ARBA" id="ARBA00022722"/>
    </source>
</evidence>
<comment type="cofactor">
    <cofactor evidence="1">
        <name>Mg(2+)</name>
        <dbReference type="ChEBI" id="CHEBI:18420"/>
    </cofactor>
</comment>
<proteinExistence type="inferred from homology"/>
<name>A0A9N9WNR4_9DIPT</name>
<evidence type="ECO:0000256" key="3">
    <source>
        <dbReference type="ARBA" id="ARBA00022723"/>
    </source>
</evidence>
<dbReference type="GO" id="GO:0003676">
    <property type="term" value="F:nucleic acid binding"/>
    <property type="evidence" value="ECO:0007669"/>
    <property type="project" value="InterPro"/>
</dbReference>
<dbReference type="OrthoDB" id="10250935at2759"/>
<feature type="region of interest" description="Disordered" evidence="8">
    <location>
        <begin position="229"/>
        <end position="294"/>
    </location>
</feature>
<dbReference type="InterPro" id="IPR040393">
    <property type="entry name" value="TREX1/2"/>
</dbReference>
<dbReference type="Gene3D" id="3.30.420.10">
    <property type="entry name" value="Ribonuclease H-like superfamily/Ribonuclease H"/>
    <property type="match status" value="2"/>
</dbReference>
<dbReference type="GO" id="GO:0008296">
    <property type="term" value="F:3'-5'-DNA exonuclease activity"/>
    <property type="evidence" value="ECO:0007669"/>
    <property type="project" value="TreeGrafter"/>
</dbReference>
<dbReference type="PANTHER" id="PTHR13058">
    <property type="entry name" value="THREE PRIME REPAIR EXONUCLEASE 1, 2"/>
    <property type="match status" value="1"/>
</dbReference>
<sequence>MQTEQVKSTTSSFKTFAFIDLETTGLPSIEYNRTKITQISITACAVEHIMELKDKEAIPRVLHKLSLCLNPRKLIKLDCSEITGLTNELLQNERKFDEGTVDLINNFLTHLQQPVCLVAHNGTRFDYPILKSHCKLLNKPLPESLICCDSLSIFRKIDEIYEDNSRTLINGYKMTSWEKIQTQQVLMMDAEILEIEQMLKNYDSDENLMTITQLETDFIRNVPQVVKSEPVDDIQARQRQNETTPSKPVKVEDKGPPSKNLEPSDNKKRPSSAARRSLFPESTRTSPKNGKKVFPKGYYTLREIYKRYFGVHPENSHDSEADVNALLKCVCACKKEFLDVATNTAYKFSDVKDL</sequence>
<evidence type="ECO:0000256" key="5">
    <source>
        <dbReference type="ARBA" id="ARBA00022839"/>
    </source>
</evidence>
<keyword evidence="6" id="KW-0460">Magnesium</keyword>
<evidence type="ECO:0000313" key="11">
    <source>
        <dbReference type="Proteomes" id="UP001153620"/>
    </source>
</evidence>
<dbReference type="SMART" id="SM00479">
    <property type="entry name" value="EXOIII"/>
    <property type="match status" value="1"/>
</dbReference>
<accession>A0A9N9WNR4</accession>
<dbReference type="GO" id="GO:0006308">
    <property type="term" value="P:DNA catabolic process"/>
    <property type="evidence" value="ECO:0007669"/>
    <property type="project" value="TreeGrafter"/>
</dbReference>
<keyword evidence="5" id="KW-0269">Exonuclease</keyword>
<organism evidence="10 11">
    <name type="scientific">Chironomus riparius</name>
    <dbReference type="NCBI Taxonomy" id="315576"/>
    <lineage>
        <taxon>Eukaryota</taxon>
        <taxon>Metazoa</taxon>
        <taxon>Ecdysozoa</taxon>
        <taxon>Arthropoda</taxon>
        <taxon>Hexapoda</taxon>
        <taxon>Insecta</taxon>
        <taxon>Pterygota</taxon>
        <taxon>Neoptera</taxon>
        <taxon>Endopterygota</taxon>
        <taxon>Diptera</taxon>
        <taxon>Nematocera</taxon>
        <taxon>Chironomoidea</taxon>
        <taxon>Chironomidae</taxon>
        <taxon>Chironominae</taxon>
        <taxon>Chironomus</taxon>
    </lineage>
</organism>
<dbReference type="EMBL" id="OU895877">
    <property type="protein sequence ID" value="CAG9799898.1"/>
    <property type="molecule type" value="Genomic_DNA"/>
</dbReference>
<dbReference type="InterPro" id="IPR036397">
    <property type="entry name" value="RNaseH_sf"/>
</dbReference>
<dbReference type="Pfam" id="PF00929">
    <property type="entry name" value="RNase_T"/>
    <property type="match status" value="1"/>
</dbReference>
<dbReference type="PANTHER" id="PTHR13058:SF19">
    <property type="entry name" value="LD40940P"/>
    <property type="match status" value="1"/>
</dbReference>
<protein>
    <recommendedName>
        <fullName evidence="9">Exonuclease domain-containing protein</fullName>
    </recommendedName>
</protein>
<keyword evidence="11" id="KW-1185">Reference proteome</keyword>
<evidence type="ECO:0000256" key="8">
    <source>
        <dbReference type="SAM" id="MobiDB-lite"/>
    </source>
</evidence>
<keyword evidence="2" id="KW-0540">Nuclease</keyword>
<evidence type="ECO:0000313" key="10">
    <source>
        <dbReference type="EMBL" id="CAG9799898.1"/>
    </source>
</evidence>
<evidence type="ECO:0000256" key="1">
    <source>
        <dbReference type="ARBA" id="ARBA00001946"/>
    </source>
</evidence>
<comment type="similarity">
    <text evidence="7">Belongs to the exonuclease superfamily. TREX family.</text>
</comment>
<dbReference type="AlphaFoldDB" id="A0A9N9WNR4"/>
<keyword evidence="4" id="KW-0378">Hydrolase</keyword>
<dbReference type="InterPro" id="IPR012337">
    <property type="entry name" value="RNaseH-like_sf"/>
</dbReference>
<gene>
    <name evidence="10" type="ORF">CHIRRI_LOCUS2856</name>
</gene>
<evidence type="ECO:0000256" key="6">
    <source>
        <dbReference type="ARBA" id="ARBA00022842"/>
    </source>
</evidence>
<dbReference type="InterPro" id="IPR013520">
    <property type="entry name" value="Ribonucl_H"/>
</dbReference>
<reference evidence="10" key="2">
    <citation type="submission" date="2022-10" db="EMBL/GenBank/DDBJ databases">
        <authorList>
            <consortium name="ENA_rothamsted_submissions"/>
            <consortium name="culmorum"/>
            <person name="King R."/>
        </authorList>
    </citation>
    <scope>NUCLEOTIDE SEQUENCE</scope>
</reference>
<evidence type="ECO:0000256" key="4">
    <source>
        <dbReference type="ARBA" id="ARBA00022801"/>
    </source>
</evidence>
<feature type="domain" description="Exonuclease" evidence="9">
    <location>
        <begin position="15"/>
        <end position="339"/>
    </location>
</feature>
<evidence type="ECO:0000256" key="7">
    <source>
        <dbReference type="ARBA" id="ARBA00025769"/>
    </source>
</evidence>
<keyword evidence="3" id="KW-0479">Metal-binding</keyword>
<evidence type="ECO:0000259" key="9">
    <source>
        <dbReference type="SMART" id="SM00479"/>
    </source>
</evidence>
<dbReference type="SUPFAM" id="SSF53098">
    <property type="entry name" value="Ribonuclease H-like"/>
    <property type="match status" value="1"/>
</dbReference>
<feature type="compositionally biased region" description="Basic and acidic residues" evidence="8">
    <location>
        <begin position="249"/>
        <end position="268"/>
    </location>
</feature>
<dbReference type="Proteomes" id="UP001153620">
    <property type="component" value="Chromosome 1"/>
</dbReference>
<dbReference type="GO" id="GO:0005737">
    <property type="term" value="C:cytoplasm"/>
    <property type="evidence" value="ECO:0007669"/>
    <property type="project" value="TreeGrafter"/>
</dbReference>
<dbReference type="GO" id="GO:0046872">
    <property type="term" value="F:metal ion binding"/>
    <property type="evidence" value="ECO:0007669"/>
    <property type="project" value="UniProtKB-KW"/>
</dbReference>
<reference evidence="10" key="1">
    <citation type="submission" date="2022-01" db="EMBL/GenBank/DDBJ databases">
        <authorList>
            <person name="King R."/>
        </authorList>
    </citation>
    <scope>NUCLEOTIDE SEQUENCE</scope>
</reference>